<dbReference type="EMBL" id="BTSY01000006">
    <property type="protein sequence ID" value="GMT31223.1"/>
    <property type="molecule type" value="Genomic_DNA"/>
</dbReference>
<dbReference type="AlphaFoldDB" id="A0AAV5WKR4"/>
<name>A0AAV5WKR4_9BILA</name>
<comment type="caution">
    <text evidence="1">The sequence shown here is derived from an EMBL/GenBank/DDBJ whole genome shotgun (WGS) entry which is preliminary data.</text>
</comment>
<proteinExistence type="predicted"/>
<keyword evidence="2" id="KW-1185">Reference proteome</keyword>
<evidence type="ECO:0000313" key="2">
    <source>
        <dbReference type="Proteomes" id="UP001432322"/>
    </source>
</evidence>
<accession>A0AAV5WKR4</accession>
<reference evidence="1" key="1">
    <citation type="submission" date="2023-10" db="EMBL/GenBank/DDBJ databases">
        <title>Genome assembly of Pristionchus species.</title>
        <authorList>
            <person name="Yoshida K."/>
            <person name="Sommer R.J."/>
        </authorList>
    </citation>
    <scope>NUCLEOTIDE SEQUENCE</scope>
    <source>
        <strain evidence="1">RS5133</strain>
    </source>
</reference>
<sequence length="78" mass="8095">LCPSPTSLSSRAQVHLLSFPPSGGSTTSSSSIHSIKKSLPSVYAMGFDSINDPACRPVYTPSEISNILISIAQCGIGE</sequence>
<protein>
    <submittedName>
        <fullName evidence="1">Uncharacterized protein</fullName>
    </submittedName>
</protein>
<gene>
    <name evidence="1" type="ORF">PFISCL1PPCAC_22520</name>
</gene>
<dbReference type="Proteomes" id="UP001432322">
    <property type="component" value="Unassembled WGS sequence"/>
</dbReference>
<feature type="non-terminal residue" evidence="1">
    <location>
        <position position="1"/>
    </location>
</feature>
<evidence type="ECO:0000313" key="1">
    <source>
        <dbReference type="EMBL" id="GMT31223.1"/>
    </source>
</evidence>
<feature type="non-terminal residue" evidence="1">
    <location>
        <position position="78"/>
    </location>
</feature>
<organism evidence="1 2">
    <name type="scientific">Pristionchus fissidentatus</name>
    <dbReference type="NCBI Taxonomy" id="1538716"/>
    <lineage>
        <taxon>Eukaryota</taxon>
        <taxon>Metazoa</taxon>
        <taxon>Ecdysozoa</taxon>
        <taxon>Nematoda</taxon>
        <taxon>Chromadorea</taxon>
        <taxon>Rhabditida</taxon>
        <taxon>Rhabditina</taxon>
        <taxon>Diplogasteromorpha</taxon>
        <taxon>Diplogasteroidea</taxon>
        <taxon>Neodiplogasteridae</taxon>
        <taxon>Pristionchus</taxon>
    </lineage>
</organism>